<sequence length="259" mass="28053">MGFGGVLLRFSNLAIRVLQFLDAAVILGVFSFFLAVLSRHDQNIPQWMKATEGLSGAATLYGLLGILFTCCLGGVAFFAVLAIVLDVCFVGAMIAIAIMTRDGTQKCEGRVDTPLGSGDSNAESASKVKFEFACELQKVTFAVSIIGIFFFLISILFQILYARHHKREKRFGPSPANDYTYGSRPGLAFWRRKKNNPDAASADDMLPNHPTPQDVELGAHSEKSSGLGSMFSRNRNSTHAPGTVPNGYGYGNSAYTGNY</sequence>
<feature type="transmembrane region" description="Helical" evidence="2">
    <location>
        <begin position="139"/>
        <end position="161"/>
    </location>
</feature>
<dbReference type="EMBL" id="ML742065">
    <property type="protein sequence ID" value="KAE8151761.1"/>
    <property type="molecule type" value="Genomic_DNA"/>
</dbReference>
<gene>
    <name evidence="3" type="ORF">BDV25DRAFT_152265</name>
</gene>
<dbReference type="Proteomes" id="UP000325780">
    <property type="component" value="Unassembled WGS sequence"/>
</dbReference>
<feature type="transmembrane region" description="Helical" evidence="2">
    <location>
        <begin position="58"/>
        <end position="85"/>
    </location>
</feature>
<evidence type="ECO:0000256" key="1">
    <source>
        <dbReference type="SAM" id="MobiDB-lite"/>
    </source>
</evidence>
<name>A0A5N6U0I7_ASPAV</name>
<feature type="compositionally biased region" description="Polar residues" evidence="1">
    <location>
        <begin position="224"/>
        <end position="240"/>
    </location>
</feature>
<protein>
    <recommendedName>
        <fullName evidence="5">MARVEL domain-containing protein</fullName>
    </recommendedName>
</protein>
<evidence type="ECO:0008006" key="5">
    <source>
        <dbReference type="Google" id="ProtNLM"/>
    </source>
</evidence>
<keyword evidence="2" id="KW-1133">Transmembrane helix</keyword>
<feature type="region of interest" description="Disordered" evidence="1">
    <location>
        <begin position="198"/>
        <end position="247"/>
    </location>
</feature>
<keyword evidence="4" id="KW-1185">Reference proteome</keyword>
<evidence type="ECO:0000313" key="3">
    <source>
        <dbReference type="EMBL" id="KAE8151761.1"/>
    </source>
</evidence>
<organism evidence="3 4">
    <name type="scientific">Aspergillus avenaceus</name>
    <dbReference type="NCBI Taxonomy" id="36643"/>
    <lineage>
        <taxon>Eukaryota</taxon>
        <taxon>Fungi</taxon>
        <taxon>Dikarya</taxon>
        <taxon>Ascomycota</taxon>
        <taxon>Pezizomycotina</taxon>
        <taxon>Eurotiomycetes</taxon>
        <taxon>Eurotiomycetidae</taxon>
        <taxon>Eurotiales</taxon>
        <taxon>Aspergillaceae</taxon>
        <taxon>Aspergillus</taxon>
        <taxon>Aspergillus subgen. Circumdati</taxon>
    </lineage>
</organism>
<evidence type="ECO:0000256" key="2">
    <source>
        <dbReference type="SAM" id="Phobius"/>
    </source>
</evidence>
<dbReference type="AlphaFoldDB" id="A0A5N6U0I7"/>
<evidence type="ECO:0000313" key="4">
    <source>
        <dbReference type="Proteomes" id="UP000325780"/>
    </source>
</evidence>
<dbReference type="OrthoDB" id="5342507at2759"/>
<accession>A0A5N6U0I7</accession>
<proteinExistence type="predicted"/>
<reference evidence="3 4" key="1">
    <citation type="submission" date="2019-04" db="EMBL/GenBank/DDBJ databases">
        <title>Friends and foes A comparative genomics study of 23 Aspergillus species from section Flavi.</title>
        <authorList>
            <consortium name="DOE Joint Genome Institute"/>
            <person name="Kjaerbolling I."/>
            <person name="Vesth T."/>
            <person name="Frisvad J.C."/>
            <person name="Nybo J.L."/>
            <person name="Theobald S."/>
            <person name="Kildgaard S."/>
            <person name="Isbrandt T."/>
            <person name="Kuo A."/>
            <person name="Sato A."/>
            <person name="Lyhne E.K."/>
            <person name="Kogle M.E."/>
            <person name="Wiebenga A."/>
            <person name="Kun R.S."/>
            <person name="Lubbers R.J."/>
            <person name="Makela M.R."/>
            <person name="Barry K."/>
            <person name="Chovatia M."/>
            <person name="Clum A."/>
            <person name="Daum C."/>
            <person name="Haridas S."/>
            <person name="He G."/>
            <person name="LaButti K."/>
            <person name="Lipzen A."/>
            <person name="Mondo S."/>
            <person name="Riley R."/>
            <person name="Salamov A."/>
            <person name="Simmons B.A."/>
            <person name="Magnuson J.K."/>
            <person name="Henrissat B."/>
            <person name="Mortensen U.H."/>
            <person name="Larsen T.O."/>
            <person name="Devries R.P."/>
            <person name="Grigoriev I.V."/>
            <person name="Machida M."/>
            <person name="Baker S.E."/>
            <person name="Andersen M.R."/>
        </authorList>
    </citation>
    <scope>NUCLEOTIDE SEQUENCE [LARGE SCALE GENOMIC DNA]</scope>
    <source>
        <strain evidence="3 4">IBT 18842</strain>
    </source>
</reference>
<keyword evidence="2" id="KW-0472">Membrane</keyword>
<keyword evidence="2" id="KW-0812">Transmembrane</keyword>
<feature type="transmembrane region" description="Helical" evidence="2">
    <location>
        <begin position="17"/>
        <end position="37"/>
    </location>
</feature>